<reference evidence="1" key="1">
    <citation type="submission" date="2022-12" db="EMBL/GenBank/DDBJ databases">
        <title>Reference genome sequencing for broad-spectrum identification of bacterial and archaeal isolates by mass spectrometry.</title>
        <authorList>
            <person name="Sekiguchi Y."/>
            <person name="Tourlousse D.M."/>
        </authorList>
    </citation>
    <scope>NUCLEOTIDE SEQUENCE</scope>
    <source>
        <strain evidence="1">ASRB1</strain>
    </source>
</reference>
<dbReference type="Gene3D" id="3.10.540.10">
    <property type="entry name" value="duf1285 like domain"/>
    <property type="match status" value="1"/>
</dbReference>
<dbReference type="EMBL" id="BSDR01000001">
    <property type="protein sequence ID" value="GLI35769.1"/>
    <property type="molecule type" value="Genomic_DNA"/>
</dbReference>
<evidence type="ECO:0000313" key="2">
    <source>
        <dbReference type="Proteomes" id="UP001144372"/>
    </source>
</evidence>
<dbReference type="RefSeq" id="WP_281795796.1">
    <property type="nucleotide sequence ID" value="NZ_BSDR01000001.1"/>
</dbReference>
<protein>
    <recommendedName>
        <fullName evidence="3">DUF1285 domain-containing protein</fullName>
    </recommendedName>
</protein>
<dbReference type="AlphaFoldDB" id="A0A9W6FVS7"/>
<name>A0A9W6FVS7_9BACT</name>
<gene>
    <name evidence="1" type="ORF">DAMNIGENAA_32020</name>
</gene>
<evidence type="ECO:0008006" key="3">
    <source>
        <dbReference type="Google" id="ProtNLM"/>
    </source>
</evidence>
<sequence>MDLPDFTAPSKNAEGFYPSDISVDVEGDWFYKGNKIIRDDILELFLNCIRLSSDNRFLIEWNRNLCSLEVADTPFVIARVDRIKSDKKEGNIEEEIVLSLRHLSTKETLDPSTLYVGKENVLYCRIRGGQFPARFSRPAYYQLAEWIQEDPESGDFCLELNGIRNPIKMRE</sequence>
<evidence type="ECO:0000313" key="1">
    <source>
        <dbReference type="EMBL" id="GLI35769.1"/>
    </source>
</evidence>
<accession>A0A9W6FVS7</accession>
<keyword evidence="2" id="KW-1185">Reference proteome</keyword>
<dbReference type="Proteomes" id="UP001144372">
    <property type="component" value="Unassembled WGS sequence"/>
</dbReference>
<organism evidence="1 2">
    <name type="scientific">Desulforhabdus amnigena</name>
    <dbReference type="NCBI Taxonomy" id="40218"/>
    <lineage>
        <taxon>Bacteria</taxon>
        <taxon>Pseudomonadati</taxon>
        <taxon>Thermodesulfobacteriota</taxon>
        <taxon>Syntrophobacteria</taxon>
        <taxon>Syntrophobacterales</taxon>
        <taxon>Syntrophobacteraceae</taxon>
        <taxon>Desulforhabdus</taxon>
    </lineage>
</organism>
<comment type="caution">
    <text evidence="1">The sequence shown here is derived from an EMBL/GenBank/DDBJ whole genome shotgun (WGS) entry which is preliminary data.</text>
</comment>
<proteinExistence type="predicted"/>